<organism evidence="1 2">
    <name type="scientific">Ferirhizobium litorale</name>
    <dbReference type="NCBI Taxonomy" id="2927786"/>
    <lineage>
        <taxon>Bacteria</taxon>
        <taxon>Pseudomonadati</taxon>
        <taxon>Pseudomonadota</taxon>
        <taxon>Alphaproteobacteria</taxon>
        <taxon>Hyphomicrobiales</taxon>
        <taxon>Rhizobiaceae</taxon>
        <taxon>Ferirhizobium</taxon>
    </lineage>
</organism>
<reference evidence="1" key="1">
    <citation type="submission" date="2022-03" db="EMBL/GenBank/DDBJ databases">
        <title>Fererhizobium litorale gen. nov., sp. nov., isolated from sandy sediments of the Sea of Japan seashore.</title>
        <authorList>
            <person name="Romanenko L."/>
            <person name="Kurilenko V."/>
            <person name="Otstavnykh N."/>
            <person name="Svetashev V."/>
            <person name="Tekutyeva L."/>
            <person name="Isaeva M."/>
            <person name="Mikhailov V."/>
        </authorList>
    </citation>
    <scope>NUCLEOTIDE SEQUENCE</scope>
    <source>
        <strain evidence="1">KMM 9576</strain>
    </source>
</reference>
<dbReference type="AlphaFoldDB" id="A0AAE3QGF1"/>
<proteinExistence type="predicted"/>
<comment type="caution">
    <text evidence="1">The sequence shown here is derived from an EMBL/GenBank/DDBJ whole genome shotgun (WGS) entry which is preliminary data.</text>
</comment>
<keyword evidence="2" id="KW-1185">Reference proteome</keyword>
<sequence>MEGRKIITVTDGAPIGPRGRTLLRKVRDRGGPYTLASNGDRDSAGRVIAGGYLRRDTRDDQVVYITGKGLAYLDHLARSV</sequence>
<evidence type="ECO:0000313" key="1">
    <source>
        <dbReference type="EMBL" id="MDI7924571.1"/>
    </source>
</evidence>
<protein>
    <submittedName>
        <fullName evidence="1">Uncharacterized protein</fullName>
    </submittedName>
</protein>
<dbReference type="EMBL" id="JALDYZ010000016">
    <property type="protein sequence ID" value="MDI7924571.1"/>
    <property type="molecule type" value="Genomic_DNA"/>
</dbReference>
<gene>
    <name evidence="1" type="ORF">MRS75_21135</name>
</gene>
<name>A0AAE3QGF1_9HYPH</name>
<accession>A0AAE3QGF1</accession>
<evidence type="ECO:0000313" key="2">
    <source>
        <dbReference type="Proteomes" id="UP001161580"/>
    </source>
</evidence>
<dbReference type="RefSeq" id="WP_311794635.1">
    <property type="nucleotide sequence ID" value="NZ_JALDYZ010000016.1"/>
</dbReference>
<dbReference type="Proteomes" id="UP001161580">
    <property type="component" value="Unassembled WGS sequence"/>
</dbReference>